<accession>A0A2P6PIK8</accession>
<evidence type="ECO:0000256" key="1">
    <source>
        <dbReference type="ARBA" id="ARBA00022741"/>
    </source>
</evidence>
<dbReference type="OMA" id="IAEACIW"/>
<dbReference type="AlphaFoldDB" id="A0A2P6PIK8"/>
<evidence type="ECO:0000256" key="2">
    <source>
        <dbReference type="ARBA" id="ARBA00022840"/>
    </source>
</evidence>
<evidence type="ECO:0000313" key="4">
    <source>
        <dbReference type="Proteomes" id="UP000238479"/>
    </source>
</evidence>
<keyword evidence="1" id="KW-0547">Nucleotide-binding</keyword>
<keyword evidence="2" id="KW-0067">ATP-binding</keyword>
<evidence type="ECO:0000313" key="3">
    <source>
        <dbReference type="EMBL" id="PRQ21762.1"/>
    </source>
</evidence>
<proteinExistence type="predicted"/>
<protein>
    <submittedName>
        <fullName evidence="3">Putative Heat shock protein 70 family</fullName>
    </submittedName>
</protein>
<dbReference type="GO" id="GO:0140662">
    <property type="term" value="F:ATP-dependent protein folding chaperone"/>
    <property type="evidence" value="ECO:0007669"/>
    <property type="project" value="InterPro"/>
</dbReference>
<name>A0A2P6PIK8_ROSCH</name>
<dbReference type="InterPro" id="IPR029047">
    <property type="entry name" value="HSP70_peptide-bd_sf"/>
</dbReference>
<dbReference type="Gene3D" id="3.30.420.40">
    <property type="match status" value="2"/>
</dbReference>
<dbReference type="InterPro" id="IPR013126">
    <property type="entry name" value="Hsp_70_fam"/>
</dbReference>
<dbReference type="Proteomes" id="UP000238479">
    <property type="component" value="Chromosome 7"/>
</dbReference>
<keyword evidence="3" id="KW-0346">Stress response</keyword>
<dbReference type="SUPFAM" id="SSF100920">
    <property type="entry name" value="Heat shock protein 70kD (HSP70), peptide-binding domain"/>
    <property type="match status" value="1"/>
</dbReference>
<sequence>MPVIAEACIWLFYNVFKGKKLCQSINPDEAVAHGAAVHAAVLSGKGGGKLQDFTLLDATPVSLGVEVGADFMGIVIPRNTKVPVVKNCSMTTRYDNQVNVIFAIYEGESETTLDNNFLGEFWLRDIPPAPKGVPKFNVCFNIDADGILSVSAKDKYTGKKNGVTINSNRTTFEGIEKMS</sequence>
<dbReference type="Gene3D" id="2.60.34.10">
    <property type="entry name" value="Substrate Binding Domain Of DNAk, Chain A, domain 1"/>
    <property type="match status" value="1"/>
</dbReference>
<dbReference type="Gramene" id="PRQ21762">
    <property type="protein sequence ID" value="PRQ21762"/>
    <property type="gene ID" value="RchiOBHm_Chr7g0242841"/>
</dbReference>
<dbReference type="STRING" id="74649.A0A2P6PIK8"/>
<dbReference type="EMBL" id="PDCK01000045">
    <property type="protein sequence ID" value="PRQ21762.1"/>
    <property type="molecule type" value="Genomic_DNA"/>
</dbReference>
<dbReference type="PRINTS" id="PR00301">
    <property type="entry name" value="HEATSHOCK70"/>
</dbReference>
<dbReference type="Pfam" id="PF00012">
    <property type="entry name" value="HSP70"/>
    <property type="match status" value="1"/>
</dbReference>
<comment type="caution">
    <text evidence="3">The sequence shown here is derived from an EMBL/GenBank/DDBJ whole genome shotgun (WGS) entry which is preliminary data.</text>
</comment>
<keyword evidence="4" id="KW-1185">Reference proteome</keyword>
<organism evidence="3 4">
    <name type="scientific">Rosa chinensis</name>
    <name type="common">China rose</name>
    <dbReference type="NCBI Taxonomy" id="74649"/>
    <lineage>
        <taxon>Eukaryota</taxon>
        <taxon>Viridiplantae</taxon>
        <taxon>Streptophyta</taxon>
        <taxon>Embryophyta</taxon>
        <taxon>Tracheophyta</taxon>
        <taxon>Spermatophyta</taxon>
        <taxon>Magnoliopsida</taxon>
        <taxon>eudicotyledons</taxon>
        <taxon>Gunneridae</taxon>
        <taxon>Pentapetalae</taxon>
        <taxon>rosids</taxon>
        <taxon>fabids</taxon>
        <taxon>Rosales</taxon>
        <taxon>Rosaceae</taxon>
        <taxon>Rosoideae</taxon>
        <taxon>Rosoideae incertae sedis</taxon>
        <taxon>Rosa</taxon>
    </lineage>
</organism>
<dbReference type="PANTHER" id="PTHR19375">
    <property type="entry name" value="HEAT SHOCK PROTEIN 70KDA"/>
    <property type="match status" value="1"/>
</dbReference>
<dbReference type="GO" id="GO:0005524">
    <property type="term" value="F:ATP binding"/>
    <property type="evidence" value="ECO:0007669"/>
    <property type="project" value="UniProtKB-KW"/>
</dbReference>
<gene>
    <name evidence="3" type="ORF">RchiOBHm_Chr7g0242841</name>
</gene>
<reference evidence="3 4" key="1">
    <citation type="journal article" date="2018" name="Nat. Genet.">
        <title>The Rosa genome provides new insights in the design of modern roses.</title>
        <authorList>
            <person name="Bendahmane M."/>
        </authorList>
    </citation>
    <scope>NUCLEOTIDE SEQUENCE [LARGE SCALE GENOMIC DNA]</scope>
    <source>
        <strain evidence="4">cv. Old Blush</strain>
    </source>
</reference>